<reference evidence="6" key="1">
    <citation type="journal article" date="2019" name="Int. J. Syst. Evol. Microbiol.">
        <title>The Global Catalogue of Microorganisms (GCM) 10K type strain sequencing project: providing services to taxonomists for standard genome sequencing and annotation.</title>
        <authorList>
            <consortium name="The Broad Institute Genomics Platform"/>
            <consortium name="The Broad Institute Genome Sequencing Center for Infectious Disease"/>
            <person name="Wu L."/>
            <person name="Ma J."/>
        </authorList>
    </citation>
    <scope>NUCLEOTIDE SEQUENCE [LARGE SCALE GENOMIC DNA]</scope>
    <source>
        <strain evidence="6">JCM 18459</strain>
    </source>
</reference>
<dbReference type="NCBIfam" id="NF005495">
    <property type="entry name" value="PRK07109.1"/>
    <property type="match status" value="1"/>
</dbReference>
<dbReference type="EMBL" id="BAABKG010000004">
    <property type="protein sequence ID" value="GAA5152587.1"/>
    <property type="molecule type" value="Genomic_DNA"/>
</dbReference>
<dbReference type="InterPro" id="IPR002347">
    <property type="entry name" value="SDR_fam"/>
</dbReference>
<gene>
    <name evidence="5" type="ORF">GCM10023340_33150</name>
</gene>
<dbReference type="PANTHER" id="PTHR44196">
    <property type="entry name" value="DEHYDROGENASE/REDUCTASE SDR FAMILY MEMBER 7B"/>
    <property type="match status" value="1"/>
</dbReference>
<name>A0ABP9PY00_9ACTN</name>
<dbReference type="SUPFAM" id="SSF51735">
    <property type="entry name" value="NAD(P)-binding Rossmann-fold domains"/>
    <property type="match status" value="1"/>
</dbReference>
<keyword evidence="2" id="KW-0560">Oxidoreductase</keyword>
<dbReference type="Gene3D" id="3.40.50.720">
    <property type="entry name" value="NAD(P)-binding Rossmann-like Domain"/>
    <property type="match status" value="1"/>
</dbReference>
<evidence type="ECO:0000256" key="4">
    <source>
        <dbReference type="SAM" id="MobiDB-lite"/>
    </source>
</evidence>
<dbReference type="PANTHER" id="PTHR44196:SF1">
    <property type="entry name" value="DEHYDROGENASE_REDUCTASE SDR FAMILY MEMBER 7B"/>
    <property type="match status" value="1"/>
</dbReference>
<evidence type="ECO:0000256" key="3">
    <source>
        <dbReference type="RuleBase" id="RU000363"/>
    </source>
</evidence>
<evidence type="ECO:0000256" key="2">
    <source>
        <dbReference type="ARBA" id="ARBA00023002"/>
    </source>
</evidence>
<sequence length="305" mass="33059">MGRATVRELAARGYDVGVLARGAEGLRATADDVRRSGGRCVTVVVDVADAAAVDDAARQVADELGPIVVWVNNAFVGTLAWFWDSPEEEFRRVTEVTYLGQVNGMRTALKHMRPRDRGSIVNVSSALAHRSIPLQAAYCGAKHAIVGATDAIRTELKAEGSRVGLSLITLPGVDTPQFSWNLNRMPRRPAPVPPLITSEVAARAIVDVAERPRRQTWVGLGTVMTVLGGRFAPWFMDAYLARTGVESQQTDRPTHRGHGNLYEPSDEHQDAGAHGDFGDQARDRDPVSAVGLLATRLRARLAQRA</sequence>
<dbReference type="PRINTS" id="PR00081">
    <property type="entry name" value="GDHRDH"/>
</dbReference>
<comment type="caution">
    <text evidence="5">The sequence shown here is derived from an EMBL/GenBank/DDBJ whole genome shotgun (WGS) entry which is preliminary data.</text>
</comment>
<dbReference type="InterPro" id="IPR036291">
    <property type="entry name" value="NAD(P)-bd_dom_sf"/>
</dbReference>
<dbReference type="PRINTS" id="PR00080">
    <property type="entry name" value="SDRFAMILY"/>
</dbReference>
<dbReference type="Proteomes" id="UP001500221">
    <property type="component" value="Unassembled WGS sequence"/>
</dbReference>
<protein>
    <submittedName>
        <fullName evidence="5">SDR family oxidoreductase</fullName>
    </submittedName>
</protein>
<evidence type="ECO:0000313" key="6">
    <source>
        <dbReference type="Proteomes" id="UP001500221"/>
    </source>
</evidence>
<evidence type="ECO:0000256" key="1">
    <source>
        <dbReference type="ARBA" id="ARBA00006484"/>
    </source>
</evidence>
<organism evidence="5 6">
    <name type="scientific">Nocardioides marinquilinus</name>
    <dbReference type="NCBI Taxonomy" id="1210400"/>
    <lineage>
        <taxon>Bacteria</taxon>
        <taxon>Bacillati</taxon>
        <taxon>Actinomycetota</taxon>
        <taxon>Actinomycetes</taxon>
        <taxon>Propionibacteriales</taxon>
        <taxon>Nocardioidaceae</taxon>
        <taxon>Nocardioides</taxon>
    </lineage>
</organism>
<evidence type="ECO:0000313" key="5">
    <source>
        <dbReference type="EMBL" id="GAA5152587.1"/>
    </source>
</evidence>
<accession>A0ABP9PY00</accession>
<feature type="region of interest" description="Disordered" evidence="4">
    <location>
        <begin position="246"/>
        <end position="284"/>
    </location>
</feature>
<comment type="similarity">
    <text evidence="1 3">Belongs to the short-chain dehydrogenases/reductases (SDR) family.</text>
</comment>
<feature type="compositionally biased region" description="Basic and acidic residues" evidence="4">
    <location>
        <begin position="265"/>
        <end position="284"/>
    </location>
</feature>
<dbReference type="Pfam" id="PF00106">
    <property type="entry name" value="adh_short"/>
    <property type="match status" value="1"/>
</dbReference>
<proteinExistence type="inferred from homology"/>
<keyword evidence="6" id="KW-1185">Reference proteome</keyword>